<keyword evidence="1" id="KW-0175">Coiled coil</keyword>
<feature type="compositionally biased region" description="Low complexity" evidence="2">
    <location>
        <begin position="77"/>
        <end position="88"/>
    </location>
</feature>
<feature type="coiled-coil region" evidence="1">
    <location>
        <begin position="132"/>
        <end position="166"/>
    </location>
</feature>
<dbReference type="PANTHER" id="PTHR35099:SF10">
    <property type="entry name" value="BZIP DOMAIN-CONTAINING PROTEIN"/>
    <property type="match status" value="1"/>
</dbReference>
<protein>
    <submittedName>
        <fullName evidence="3">Uncharacterized protein</fullName>
    </submittedName>
</protein>
<evidence type="ECO:0000256" key="2">
    <source>
        <dbReference type="SAM" id="MobiDB-lite"/>
    </source>
</evidence>
<accession>A0A5N6QD83</accession>
<feature type="compositionally biased region" description="Low complexity" evidence="2">
    <location>
        <begin position="111"/>
        <end position="123"/>
    </location>
</feature>
<dbReference type="Proteomes" id="UP000327013">
    <property type="component" value="Chromosome 1"/>
</dbReference>
<dbReference type="PANTHER" id="PTHR35099">
    <property type="entry name" value="OS02G0182700 PROTEIN"/>
    <property type="match status" value="1"/>
</dbReference>
<evidence type="ECO:0000313" key="4">
    <source>
        <dbReference type="Proteomes" id="UP000327013"/>
    </source>
</evidence>
<organism evidence="3 4">
    <name type="scientific">Carpinus fangiana</name>
    <dbReference type="NCBI Taxonomy" id="176857"/>
    <lineage>
        <taxon>Eukaryota</taxon>
        <taxon>Viridiplantae</taxon>
        <taxon>Streptophyta</taxon>
        <taxon>Embryophyta</taxon>
        <taxon>Tracheophyta</taxon>
        <taxon>Spermatophyta</taxon>
        <taxon>Magnoliopsida</taxon>
        <taxon>eudicotyledons</taxon>
        <taxon>Gunneridae</taxon>
        <taxon>Pentapetalae</taxon>
        <taxon>rosids</taxon>
        <taxon>fabids</taxon>
        <taxon>Fagales</taxon>
        <taxon>Betulaceae</taxon>
        <taxon>Carpinus</taxon>
    </lineage>
</organism>
<gene>
    <name evidence="3" type="ORF">FH972_001910</name>
</gene>
<keyword evidence="4" id="KW-1185">Reference proteome</keyword>
<dbReference type="EMBL" id="CM017321">
    <property type="protein sequence ID" value="KAE7997262.1"/>
    <property type="molecule type" value="Genomic_DNA"/>
</dbReference>
<evidence type="ECO:0000256" key="1">
    <source>
        <dbReference type="SAM" id="Coils"/>
    </source>
</evidence>
<feature type="compositionally biased region" description="Basic and acidic residues" evidence="2">
    <location>
        <begin position="58"/>
        <end position="68"/>
    </location>
</feature>
<proteinExistence type="predicted"/>
<dbReference type="AlphaFoldDB" id="A0A5N6QD83"/>
<evidence type="ECO:0000313" key="3">
    <source>
        <dbReference type="EMBL" id="KAE7997262.1"/>
    </source>
</evidence>
<name>A0A5N6QD83_9ROSI</name>
<dbReference type="OrthoDB" id="1724644at2759"/>
<reference evidence="3 4" key="1">
    <citation type="submission" date="2019-06" db="EMBL/GenBank/DDBJ databases">
        <title>A chromosomal-level reference genome of Carpinus fangiana (Coryloideae, Betulaceae).</title>
        <authorList>
            <person name="Yang X."/>
            <person name="Wang Z."/>
            <person name="Zhang L."/>
            <person name="Hao G."/>
            <person name="Liu J."/>
            <person name="Yang Y."/>
        </authorList>
    </citation>
    <scope>NUCLEOTIDE SEQUENCE [LARGE SCALE GENOMIC DNA]</scope>
    <source>
        <strain evidence="3">Cfa_2016G</strain>
        <tissue evidence="3">Leaf</tissue>
    </source>
</reference>
<sequence length="269" mass="29340">MSDDEWVKVAMTDEAVVAYMLLRFKTEQPPPLLPPAPAKPVLHLGWTVRQRRSRSAPRHGDGGKKAEAARASPTTPLSWSGGTSVSGGVLDGSEESSRPVKPTDGSRSKVTVTCETTTTTTTTKRARKKKSLAELREEESLLLKERRNLKNELAKLRLTLDKQRAANESWKRIKLDLQSQQKIKATTGVASEEAISDQPQEMEVVCDPASILPTSVICNNIGAVSHTFQSKSCSKIQELGDSDASSILLPDLNLPFEEESGSEVLYGIS</sequence>
<feature type="region of interest" description="Disordered" evidence="2">
    <location>
        <begin position="44"/>
        <end position="131"/>
    </location>
</feature>